<dbReference type="InterPro" id="IPR036910">
    <property type="entry name" value="HMG_box_dom_sf"/>
</dbReference>
<comment type="caution">
    <text evidence="5">The sequence shown here is derived from an EMBL/GenBank/DDBJ whole genome shotgun (WGS) entry which is preliminary data.</text>
</comment>
<feature type="DNA-binding region" description="HMG box" evidence="2">
    <location>
        <begin position="24"/>
        <end position="92"/>
    </location>
</feature>
<feature type="compositionally biased region" description="Basic and acidic residues" evidence="3">
    <location>
        <begin position="70"/>
        <end position="86"/>
    </location>
</feature>
<dbReference type="CDD" id="cd01390">
    <property type="entry name" value="HMG-box_NHP6-like"/>
    <property type="match status" value="1"/>
</dbReference>
<dbReference type="SUPFAM" id="SSF47095">
    <property type="entry name" value="HMG-box"/>
    <property type="match status" value="1"/>
</dbReference>
<sequence>MPPKAAGKVAKKSEGKTRKDPDAPKKPLSAFMIFSKENRPRIKEENPDASFGEIGKLLGAAWRELSEKEKQVYNDKADEDKARYDQEVASYQG</sequence>
<gene>
    <name evidence="5" type="primary">NHP6</name>
    <name evidence="5" type="ORF">HK105_206401</name>
</gene>
<feature type="domain" description="HMG box" evidence="4">
    <location>
        <begin position="24"/>
        <end position="92"/>
    </location>
</feature>
<feature type="region of interest" description="Disordered" evidence="3">
    <location>
        <begin position="1"/>
        <end position="27"/>
    </location>
</feature>
<evidence type="ECO:0000313" key="6">
    <source>
        <dbReference type="Proteomes" id="UP001527925"/>
    </source>
</evidence>
<dbReference type="InterPro" id="IPR050342">
    <property type="entry name" value="HMGB"/>
</dbReference>
<dbReference type="Proteomes" id="UP001527925">
    <property type="component" value="Unassembled WGS sequence"/>
</dbReference>
<evidence type="ECO:0000313" key="5">
    <source>
        <dbReference type="EMBL" id="KAL2914143.1"/>
    </source>
</evidence>
<dbReference type="Gene3D" id="1.10.30.10">
    <property type="entry name" value="High mobility group box domain"/>
    <property type="match status" value="1"/>
</dbReference>
<reference evidence="5 6" key="1">
    <citation type="submission" date="2023-09" db="EMBL/GenBank/DDBJ databases">
        <title>Pangenome analysis of Batrachochytrium dendrobatidis and related Chytrids.</title>
        <authorList>
            <person name="Yacoub M.N."/>
            <person name="Stajich J.E."/>
            <person name="James T.Y."/>
        </authorList>
    </citation>
    <scope>NUCLEOTIDE SEQUENCE [LARGE SCALE GENOMIC DNA]</scope>
    <source>
        <strain evidence="5 6">JEL0888</strain>
    </source>
</reference>
<keyword evidence="6" id="KW-1185">Reference proteome</keyword>
<evidence type="ECO:0000256" key="1">
    <source>
        <dbReference type="ARBA" id="ARBA00023125"/>
    </source>
</evidence>
<dbReference type="EMBL" id="JADGIZ020000037">
    <property type="protein sequence ID" value="KAL2914143.1"/>
    <property type="molecule type" value="Genomic_DNA"/>
</dbReference>
<keyword evidence="2" id="KW-0539">Nucleus</keyword>
<dbReference type="PANTHER" id="PTHR48112:SF22">
    <property type="entry name" value="MITOCHONDRIAL TRANSCRIPTION FACTOR A, ISOFORM B"/>
    <property type="match status" value="1"/>
</dbReference>
<proteinExistence type="predicted"/>
<feature type="region of interest" description="Disordered" evidence="3">
    <location>
        <begin position="70"/>
        <end position="93"/>
    </location>
</feature>
<accession>A0ABR4N3T3</accession>
<name>A0ABR4N3T3_9FUNG</name>
<evidence type="ECO:0000259" key="4">
    <source>
        <dbReference type="PROSITE" id="PS50118"/>
    </source>
</evidence>
<feature type="compositionally biased region" description="Basic and acidic residues" evidence="3">
    <location>
        <begin position="11"/>
        <end position="25"/>
    </location>
</feature>
<dbReference type="PRINTS" id="PR00886">
    <property type="entry name" value="HIGHMOBLTY12"/>
</dbReference>
<dbReference type="PANTHER" id="PTHR48112">
    <property type="entry name" value="HIGH MOBILITY GROUP PROTEIN DSP1"/>
    <property type="match status" value="1"/>
</dbReference>
<evidence type="ECO:0000256" key="3">
    <source>
        <dbReference type="SAM" id="MobiDB-lite"/>
    </source>
</evidence>
<evidence type="ECO:0000256" key="2">
    <source>
        <dbReference type="PROSITE-ProRule" id="PRU00267"/>
    </source>
</evidence>
<dbReference type="InterPro" id="IPR009071">
    <property type="entry name" value="HMG_box_dom"/>
</dbReference>
<protein>
    <submittedName>
        <fullName evidence="5">Non-histone chromosomal protein 6</fullName>
    </submittedName>
</protein>
<dbReference type="PROSITE" id="PS50118">
    <property type="entry name" value="HMG_BOX_2"/>
    <property type="match status" value="1"/>
</dbReference>
<organism evidence="5 6">
    <name type="scientific">Polyrhizophydium stewartii</name>
    <dbReference type="NCBI Taxonomy" id="2732419"/>
    <lineage>
        <taxon>Eukaryota</taxon>
        <taxon>Fungi</taxon>
        <taxon>Fungi incertae sedis</taxon>
        <taxon>Chytridiomycota</taxon>
        <taxon>Chytridiomycota incertae sedis</taxon>
        <taxon>Chytridiomycetes</taxon>
        <taxon>Rhizophydiales</taxon>
        <taxon>Rhizophydiales incertae sedis</taxon>
        <taxon>Polyrhizophydium</taxon>
    </lineage>
</organism>
<keyword evidence="1 2" id="KW-0238">DNA-binding</keyword>
<dbReference type="Pfam" id="PF00505">
    <property type="entry name" value="HMG_box"/>
    <property type="match status" value="1"/>
</dbReference>
<dbReference type="SMART" id="SM00398">
    <property type="entry name" value="HMG"/>
    <property type="match status" value="1"/>
</dbReference>